<dbReference type="GO" id="GO:0006364">
    <property type="term" value="P:rRNA processing"/>
    <property type="evidence" value="ECO:0007669"/>
    <property type="project" value="TreeGrafter"/>
</dbReference>
<proteinExistence type="predicted"/>
<feature type="region of interest" description="Disordered" evidence="1">
    <location>
        <begin position="201"/>
        <end position="236"/>
    </location>
</feature>
<accession>A0AAV5I1E6</accession>
<dbReference type="PANTHER" id="PTHR34105:SF1">
    <property type="entry name" value="PROLINE-, GLUTAMIC ACID- AND LEUCINE-RICH PROTEIN 1"/>
    <property type="match status" value="1"/>
</dbReference>
<feature type="compositionally biased region" description="Polar residues" evidence="1">
    <location>
        <begin position="201"/>
        <end position="212"/>
    </location>
</feature>
<evidence type="ECO:0000313" key="3">
    <source>
        <dbReference type="Proteomes" id="UP001054252"/>
    </source>
</evidence>
<evidence type="ECO:0008006" key="4">
    <source>
        <dbReference type="Google" id="ProtNLM"/>
    </source>
</evidence>
<evidence type="ECO:0000256" key="1">
    <source>
        <dbReference type="SAM" id="MobiDB-lite"/>
    </source>
</evidence>
<protein>
    <recommendedName>
        <fullName evidence="4">Pre-rRNA-processing protein RIX1 N-terminal domain-containing protein</fullName>
    </recommendedName>
</protein>
<dbReference type="EMBL" id="BPVZ01000005">
    <property type="protein sequence ID" value="GKU91544.1"/>
    <property type="molecule type" value="Genomic_DNA"/>
</dbReference>
<dbReference type="Proteomes" id="UP001054252">
    <property type="component" value="Unassembled WGS sequence"/>
</dbReference>
<dbReference type="GO" id="GO:0005634">
    <property type="term" value="C:nucleus"/>
    <property type="evidence" value="ECO:0007669"/>
    <property type="project" value="TreeGrafter"/>
</dbReference>
<dbReference type="AlphaFoldDB" id="A0AAV5I1E6"/>
<dbReference type="PANTHER" id="PTHR34105">
    <property type="entry name" value="PROLINE-, GLUTAMIC ACID- AND LEUCINE-RICH PROTEIN 1"/>
    <property type="match status" value="1"/>
</dbReference>
<name>A0AAV5I1E6_9ROSI</name>
<evidence type="ECO:0000313" key="2">
    <source>
        <dbReference type="EMBL" id="GKU91544.1"/>
    </source>
</evidence>
<gene>
    <name evidence="2" type="ORF">SLEP1_g5406</name>
</gene>
<keyword evidence="3" id="KW-1185">Reference proteome</keyword>
<organism evidence="2 3">
    <name type="scientific">Rubroshorea leprosula</name>
    <dbReference type="NCBI Taxonomy" id="152421"/>
    <lineage>
        <taxon>Eukaryota</taxon>
        <taxon>Viridiplantae</taxon>
        <taxon>Streptophyta</taxon>
        <taxon>Embryophyta</taxon>
        <taxon>Tracheophyta</taxon>
        <taxon>Spermatophyta</taxon>
        <taxon>Magnoliopsida</taxon>
        <taxon>eudicotyledons</taxon>
        <taxon>Gunneridae</taxon>
        <taxon>Pentapetalae</taxon>
        <taxon>rosids</taxon>
        <taxon>malvids</taxon>
        <taxon>Malvales</taxon>
        <taxon>Dipterocarpaceae</taxon>
        <taxon>Rubroshorea</taxon>
    </lineage>
</organism>
<sequence length="370" mass="40502">MCVAEAKSAEVRRLSVPVGKDPPPSLGGHTSLTGALDKKIKRSDQLLMSSISTLMICCCKLLTSSYPVQVTVPIRLLLAVIERVLMVDGSCPQTMLPFLSSMQQELICSELPVLHMHSLDLLIVVIKGMRSHLLPHAVGVVRLVTKYFRRCGLPKLRTKLYSITRILLISMGVGMAIYLAQDVIDNAYIDLNPVLEENVGTSVSNPNSTSIQAGKRKRKHGASFGSSEQQDKTSLEVGAPKKHKIVPISLKMAALEALEALLMGGALGSESWRSTIDNLLIMIATDSCKEEWANEENDIFMSHESSSILADFQLAVLCALLASLLAPAHFRPPYLSQGLDLFRRGNHFSLQHTSFLLSFENMSTVHVLLG</sequence>
<comment type="caution">
    <text evidence="2">The sequence shown here is derived from an EMBL/GenBank/DDBJ whole genome shotgun (WGS) entry which is preliminary data.</text>
</comment>
<reference evidence="2 3" key="1">
    <citation type="journal article" date="2021" name="Commun. Biol.">
        <title>The genome of Shorea leprosula (Dipterocarpaceae) highlights the ecological relevance of drought in aseasonal tropical rainforests.</title>
        <authorList>
            <person name="Ng K.K.S."/>
            <person name="Kobayashi M.J."/>
            <person name="Fawcett J.A."/>
            <person name="Hatakeyama M."/>
            <person name="Paape T."/>
            <person name="Ng C.H."/>
            <person name="Ang C.C."/>
            <person name="Tnah L.H."/>
            <person name="Lee C.T."/>
            <person name="Nishiyama T."/>
            <person name="Sese J."/>
            <person name="O'Brien M.J."/>
            <person name="Copetti D."/>
            <person name="Mohd Noor M.I."/>
            <person name="Ong R.C."/>
            <person name="Putra M."/>
            <person name="Sireger I.Z."/>
            <person name="Indrioko S."/>
            <person name="Kosugi Y."/>
            <person name="Izuno A."/>
            <person name="Isagi Y."/>
            <person name="Lee S.L."/>
            <person name="Shimizu K.K."/>
        </authorList>
    </citation>
    <scope>NUCLEOTIDE SEQUENCE [LARGE SCALE GENOMIC DNA]</scope>
    <source>
        <strain evidence="2">214</strain>
    </source>
</reference>